<dbReference type="SUPFAM" id="SSF69572">
    <property type="entry name" value="Activating enzymes of the ubiquitin-like proteins"/>
    <property type="match status" value="1"/>
</dbReference>
<sequence length="71" mass="8346">MSTDDDYCLPLINKFCIEHCVPFINIGYFNDFSVIGPFYIPNISSYSYCTDIEVVKNIIIFYNRRQDNTCK</sequence>
<gene>
    <name evidence="1" type="ORF">BCD_1166</name>
</gene>
<dbReference type="HOGENOM" id="CLU_2731991_0_0_12"/>
<dbReference type="EMBL" id="CP004306">
    <property type="protein sequence ID" value="AHH07232.1"/>
    <property type="molecule type" value="Genomic_DNA"/>
</dbReference>
<reference evidence="1" key="1">
    <citation type="submission" date="2013-02" db="EMBL/GenBank/DDBJ databases">
        <title>Comparative genomics of Borrelia species.</title>
        <authorList>
            <person name="Schwan T.G."/>
            <person name="Raffel S.J."/>
            <person name="Porcella S.F."/>
        </authorList>
    </citation>
    <scope>NUCLEOTIDE SEQUENCE</scope>
    <source>
        <strain evidence="1">DOU</strain>
        <plasmid evidence="1">unnamed</plasmid>
    </source>
</reference>
<dbReference type="InterPro" id="IPR035985">
    <property type="entry name" value="Ubiquitin-activating_enz"/>
</dbReference>
<organism evidence="1">
    <name type="scientific">Borrelia crocidurae DOU</name>
    <dbReference type="NCBI Taxonomy" id="1293575"/>
    <lineage>
        <taxon>Bacteria</taxon>
        <taxon>Pseudomonadati</taxon>
        <taxon>Spirochaetota</taxon>
        <taxon>Spirochaetia</taxon>
        <taxon>Spirochaetales</taxon>
        <taxon>Borreliaceae</taxon>
        <taxon>Borrelia</taxon>
    </lineage>
</organism>
<evidence type="ECO:0000313" key="1">
    <source>
        <dbReference type="EMBL" id="AHH07232.1"/>
    </source>
</evidence>
<name>W5SJW9_9SPIR</name>
<dbReference type="GO" id="GO:0016779">
    <property type="term" value="F:nucleotidyltransferase activity"/>
    <property type="evidence" value="ECO:0007669"/>
    <property type="project" value="UniProtKB-KW"/>
</dbReference>
<protein>
    <submittedName>
        <fullName evidence="1">Bacteriocin adenylyltransferase</fullName>
        <ecNumber evidence="1">2.7.-.-</ecNumber>
    </submittedName>
</protein>
<keyword evidence="1" id="KW-0548">Nucleotidyltransferase</keyword>
<proteinExistence type="predicted"/>
<geneLocation type="plasmid" evidence="1">
    <name>unnamed</name>
</geneLocation>
<accession>W5SJW9</accession>
<dbReference type="Gene3D" id="3.40.50.720">
    <property type="entry name" value="NAD(P)-binding Rossmann-like Domain"/>
    <property type="match status" value="1"/>
</dbReference>
<dbReference type="GO" id="GO:0008641">
    <property type="term" value="F:ubiquitin-like modifier activating enzyme activity"/>
    <property type="evidence" value="ECO:0007669"/>
    <property type="project" value="InterPro"/>
</dbReference>
<keyword evidence="1" id="KW-0614">Plasmid</keyword>
<dbReference type="AlphaFoldDB" id="W5SJW9"/>
<dbReference type="EC" id="2.7.-.-" evidence="1"/>
<keyword evidence="1" id="KW-0808">Transferase</keyword>